<gene>
    <name evidence="6" type="ORF">GCM10007298_15890</name>
</gene>
<dbReference type="EMBL" id="BMCS01000001">
    <property type="protein sequence ID" value="GGF20786.1"/>
    <property type="molecule type" value="Genomic_DNA"/>
</dbReference>
<dbReference type="InterPro" id="IPR049445">
    <property type="entry name" value="TetR_SbtR-like_C"/>
</dbReference>
<dbReference type="Pfam" id="PF21597">
    <property type="entry name" value="TetR_C_43"/>
    <property type="match status" value="1"/>
</dbReference>
<feature type="domain" description="HTH tetR-type" evidence="5">
    <location>
        <begin position="14"/>
        <end position="73"/>
    </location>
</feature>
<feature type="DNA-binding region" description="H-T-H motif" evidence="4">
    <location>
        <begin position="36"/>
        <end position="55"/>
    </location>
</feature>
<evidence type="ECO:0000313" key="7">
    <source>
        <dbReference type="Proteomes" id="UP000632454"/>
    </source>
</evidence>
<evidence type="ECO:0000256" key="4">
    <source>
        <dbReference type="PROSITE-ProRule" id="PRU00335"/>
    </source>
</evidence>
<dbReference type="PROSITE" id="PS01081">
    <property type="entry name" value="HTH_TETR_1"/>
    <property type="match status" value="1"/>
</dbReference>
<reference evidence="7" key="1">
    <citation type="journal article" date="2019" name="Int. J. Syst. Evol. Microbiol.">
        <title>The Global Catalogue of Microorganisms (GCM) 10K type strain sequencing project: providing services to taxonomists for standard genome sequencing and annotation.</title>
        <authorList>
            <consortium name="The Broad Institute Genomics Platform"/>
            <consortium name="The Broad Institute Genome Sequencing Center for Infectious Disease"/>
            <person name="Wu L."/>
            <person name="Ma J."/>
        </authorList>
    </citation>
    <scope>NUCLEOTIDE SEQUENCE [LARGE SCALE GENOMIC DNA]</scope>
    <source>
        <strain evidence="7">CCM 7855</strain>
    </source>
</reference>
<dbReference type="SUPFAM" id="SSF46689">
    <property type="entry name" value="Homeodomain-like"/>
    <property type="match status" value="1"/>
</dbReference>
<evidence type="ECO:0000256" key="3">
    <source>
        <dbReference type="ARBA" id="ARBA00023163"/>
    </source>
</evidence>
<keyword evidence="1" id="KW-0805">Transcription regulation</keyword>
<evidence type="ECO:0000259" key="5">
    <source>
        <dbReference type="PROSITE" id="PS50977"/>
    </source>
</evidence>
<evidence type="ECO:0000313" key="6">
    <source>
        <dbReference type="EMBL" id="GGF20786.1"/>
    </source>
</evidence>
<evidence type="ECO:0000256" key="2">
    <source>
        <dbReference type="ARBA" id="ARBA00023125"/>
    </source>
</evidence>
<sequence length="223" mass="24345">MTARGDGTLRRDAAQNRDRLLAAAGELFAERGLTVTLNDIAHRAGVGVGTAYRRFANKEAVIDALFEEQLRDIAALAEEALAEPDAWVALVRFIEQSLDKQFGDRGLNELMNAPALGLDRIDAARDEIAPLLTKLVERAVAEGVVRPDFDQSDIIVLQLALSSIMHSSRAVAPELYRRHLTIFLDGIKVDRAGFTRLPVEAMSSEQTHVAMTGRRDATPVTGS</sequence>
<keyword evidence="7" id="KW-1185">Reference proteome</keyword>
<evidence type="ECO:0000256" key="1">
    <source>
        <dbReference type="ARBA" id="ARBA00023015"/>
    </source>
</evidence>
<dbReference type="InterPro" id="IPR023772">
    <property type="entry name" value="DNA-bd_HTH_TetR-type_CS"/>
</dbReference>
<name>A0ABQ1UJU5_9NOCA</name>
<dbReference type="PANTHER" id="PTHR30055:SF234">
    <property type="entry name" value="HTH-TYPE TRANSCRIPTIONAL REGULATOR BETI"/>
    <property type="match status" value="1"/>
</dbReference>
<dbReference type="PRINTS" id="PR00455">
    <property type="entry name" value="HTHTETR"/>
</dbReference>
<dbReference type="PANTHER" id="PTHR30055">
    <property type="entry name" value="HTH-TYPE TRANSCRIPTIONAL REGULATOR RUTR"/>
    <property type="match status" value="1"/>
</dbReference>
<accession>A0ABQ1UJU5</accession>
<dbReference type="Proteomes" id="UP000632454">
    <property type="component" value="Unassembled WGS sequence"/>
</dbReference>
<dbReference type="Pfam" id="PF00440">
    <property type="entry name" value="TetR_N"/>
    <property type="match status" value="1"/>
</dbReference>
<dbReference type="InterPro" id="IPR036271">
    <property type="entry name" value="Tet_transcr_reg_TetR-rel_C_sf"/>
</dbReference>
<keyword evidence="2 4" id="KW-0238">DNA-binding</keyword>
<dbReference type="SUPFAM" id="SSF48498">
    <property type="entry name" value="Tetracyclin repressor-like, C-terminal domain"/>
    <property type="match status" value="1"/>
</dbReference>
<dbReference type="Gene3D" id="1.10.357.10">
    <property type="entry name" value="Tetracycline Repressor, domain 2"/>
    <property type="match status" value="1"/>
</dbReference>
<keyword evidence="3" id="KW-0804">Transcription</keyword>
<proteinExistence type="predicted"/>
<organism evidence="6 7">
    <name type="scientific">Williamsia phyllosphaerae</name>
    <dbReference type="NCBI Taxonomy" id="885042"/>
    <lineage>
        <taxon>Bacteria</taxon>
        <taxon>Bacillati</taxon>
        <taxon>Actinomycetota</taxon>
        <taxon>Actinomycetes</taxon>
        <taxon>Mycobacteriales</taxon>
        <taxon>Nocardiaceae</taxon>
        <taxon>Williamsia</taxon>
    </lineage>
</organism>
<protein>
    <submittedName>
        <fullName evidence="6">TetR family transcriptional regulator</fullName>
    </submittedName>
</protein>
<dbReference type="InterPro" id="IPR001647">
    <property type="entry name" value="HTH_TetR"/>
</dbReference>
<dbReference type="PROSITE" id="PS50977">
    <property type="entry name" value="HTH_TETR_2"/>
    <property type="match status" value="1"/>
</dbReference>
<dbReference type="InterPro" id="IPR050109">
    <property type="entry name" value="HTH-type_TetR-like_transc_reg"/>
</dbReference>
<comment type="caution">
    <text evidence="6">The sequence shown here is derived from an EMBL/GenBank/DDBJ whole genome shotgun (WGS) entry which is preliminary data.</text>
</comment>
<dbReference type="InterPro" id="IPR009057">
    <property type="entry name" value="Homeodomain-like_sf"/>
</dbReference>
<dbReference type="RefSeq" id="WP_188488505.1">
    <property type="nucleotide sequence ID" value="NZ_BMCS01000001.1"/>
</dbReference>